<dbReference type="PANTHER" id="PTHR43791">
    <property type="entry name" value="PERMEASE-RELATED"/>
    <property type="match status" value="1"/>
</dbReference>
<feature type="region of interest" description="Disordered" evidence="6">
    <location>
        <begin position="1"/>
        <end position="21"/>
    </location>
</feature>
<organism evidence="7 8">
    <name type="scientific">Naganishia liquefaciens</name>
    <dbReference type="NCBI Taxonomy" id="104408"/>
    <lineage>
        <taxon>Eukaryota</taxon>
        <taxon>Fungi</taxon>
        <taxon>Dikarya</taxon>
        <taxon>Basidiomycota</taxon>
        <taxon>Agaricomycotina</taxon>
        <taxon>Tremellomycetes</taxon>
        <taxon>Filobasidiales</taxon>
        <taxon>Filobasidiaceae</taxon>
        <taxon>Naganishia</taxon>
    </lineage>
</organism>
<comment type="caution">
    <text evidence="7">The sequence shown here is derived from an EMBL/GenBank/DDBJ whole genome shotgun (WGS) entry which is preliminary data.</text>
</comment>
<dbReference type="AlphaFoldDB" id="A0A8H3TXE9"/>
<keyword evidence="8" id="KW-1185">Reference proteome</keyword>
<dbReference type="PANTHER" id="PTHR43791:SF63">
    <property type="entry name" value="HIGH AFFINITY CYSTEINE TRANSPORTER"/>
    <property type="match status" value="1"/>
</dbReference>
<keyword evidence="5" id="KW-0472">Membrane</keyword>
<dbReference type="GO" id="GO:0022857">
    <property type="term" value="F:transmembrane transporter activity"/>
    <property type="evidence" value="ECO:0007669"/>
    <property type="project" value="TreeGrafter"/>
</dbReference>
<feature type="compositionally biased region" description="Basic and acidic residues" evidence="6">
    <location>
        <begin position="7"/>
        <end position="20"/>
    </location>
</feature>
<reference evidence="7" key="1">
    <citation type="submission" date="2020-07" db="EMBL/GenBank/DDBJ databases">
        <title>Draft Genome Sequence of a Deep-Sea Yeast, Naganishia (Cryptococcus) liquefaciens strain N6.</title>
        <authorList>
            <person name="Han Y.W."/>
            <person name="Kajitani R."/>
            <person name="Morimoto H."/>
            <person name="Parhat M."/>
            <person name="Tsubouchi H."/>
            <person name="Bakenova O."/>
            <person name="Ogata M."/>
            <person name="Argunhan B."/>
            <person name="Aoki R."/>
            <person name="Kajiwara S."/>
            <person name="Itoh T."/>
            <person name="Iwasaki H."/>
        </authorList>
    </citation>
    <scope>NUCLEOTIDE SEQUENCE</scope>
    <source>
        <strain evidence="7">N6</strain>
    </source>
</reference>
<evidence type="ECO:0000313" key="8">
    <source>
        <dbReference type="Proteomes" id="UP000620104"/>
    </source>
</evidence>
<dbReference type="Proteomes" id="UP000620104">
    <property type="component" value="Unassembled WGS sequence"/>
</dbReference>
<evidence type="ECO:0000256" key="2">
    <source>
        <dbReference type="ARBA" id="ARBA00022448"/>
    </source>
</evidence>
<dbReference type="EMBL" id="BLZA01000023">
    <property type="protein sequence ID" value="GHJ87949.1"/>
    <property type="molecule type" value="Genomic_DNA"/>
</dbReference>
<evidence type="ECO:0000256" key="3">
    <source>
        <dbReference type="ARBA" id="ARBA00022692"/>
    </source>
</evidence>
<keyword evidence="4" id="KW-1133">Transmembrane helix</keyword>
<protein>
    <recommendedName>
        <fullName evidence="9">MFS transporter</fullName>
    </recommendedName>
</protein>
<dbReference type="GO" id="GO:0016020">
    <property type="term" value="C:membrane"/>
    <property type="evidence" value="ECO:0007669"/>
    <property type="project" value="UniProtKB-SubCell"/>
</dbReference>
<comment type="subcellular location">
    <subcellularLocation>
        <location evidence="1">Membrane</location>
        <topology evidence="1">Multi-pass membrane protein</topology>
    </subcellularLocation>
</comment>
<gene>
    <name evidence="7" type="ORF">NliqN6_4351</name>
</gene>
<accession>A0A8H3TXE9</accession>
<evidence type="ECO:0000256" key="4">
    <source>
        <dbReference type="ARBA" id="ARBA00022989"/>
    </source>
</evidence>
<proteinExistence type="predicted"/>
<evidence type="ECO:0008006" key="9">
    <source>
        <dbReference type="Google" id="ProtNLM"/>
    </source>
</evidence>
<evidence type="ECO:0000256" key="5">
    <source>
        <dbReference type="ARBA" id="ARBA00023136"/>
    </source>
</evidence>
<evidence type="ECO:0000256" key="1">
    <source>
        <dbReference type="ARBA" id="ARBA00004141"/>
    </source>
</evidence>
<keyword evidence="2" id="KW-0813">Transport</keyword>
<evidence type="ECO:0000256" key="6">
    <source>
        <dbReference type="SAM" id="MobiDB-lite"/>
    </source>
</evidence>
<name>A0A8H3TXE9_9TREE</name>
<keyword evidence="3" id="KW-0812">Transmembrane</keyword>
<dbReference type="OrthoDB" id="6730379at2759"/>
<evidence type="ECO:0000313" key="7">
    <source>
        <dbReference type="EMBL" id="GHJ87949.1"/>
    </source>
</evidence>
<sequence length="121" mass="13329">MQQESFDNEKDSYHKGEDVGTRTNVVAADDLHFSKESPKHELHARARQVDAAAALAAKAVGHKLDPVAAKKLLAKIDRNILPLMMILYAMQFIDKTTLGNSSILGIKTDTHLTTTQYNLLG</sequence>